<sequence>MAVLSTAMVLSAGYGRRMRPLSTTTPKPLIEVAGKALIDHCLDGLAAAGIEKAVVNVHYMADLVEAHLGRRRAPKTVVSDERAKLLDTGGGCLKALPLLGEGPFLLRNCDSFWLEGVRPNLDWLISGWNDEEMDGLLLLASTVASAGYWGTGDFMLGKDGRLTRRAERTVAPFAYAGAAILSPRLFRDPPGEVFSLNALFDRALEEGRLFGVQLDGLWINVENPEAVKAAEMAILESAA</sequence>
<dbReference type="SUPFAM" id="SSF53448">
    <property type="entry name" value="Nucleotide-diphospho-sugar transferases"/>
    <property type="match status" value="1"/>
</dbReference>
<accession>A0A1G5NCS4</accession>
<keyword evidence="1 4" id="KW-0808">Transferase</keyword>
<organism evidence="4 5">
    <name type="scientific">Afifella marina DSM 2698</name>
    <dbReference type="NCBI Taxonomy" id="1120955"/>
    <lineage>
        <taxon>Bacteria</taxon>
        <taxon>Pseudomonadati</taxon>
        <taxon>Pseudomonadota</taxon>
        <taxon>Alphaproteobacteria</taxon>
        <taxon>Hyphomicrobiales</taxon>
        <taxon>Afifellaceae</taxon>
        <taxon>Afifella</taxon>
    </lineage>
</organism>
<dbReference type="InterPro" id="IPR050065">
    <property type="entry name" value="GlmU-like"/>
</dbReference>
<dbReference type="PANTHER" id="PTHR43584">
    <property type="entry name" value="NUCLEOTIDYL TRANSFERASE"/>
    <property type="match status" value="1"/>
</dbReference>
<dbReference type="Pfam" id="PF00483">
    <property type="entry name" value="NTP_transferase"/>
    <property type="match status" value="1"/>
</dbReference>
<evidence type="ECO:0000313" key="4">
    <source>
        <dbReference type="EMBL" id="SCZ35225.1"/>
    </source>
</evidence>
<evidence type="ECO:0000256" key="2">
    <source>
        <dbReference type="ARBA" id="ARBA00022695"/>
    </source>
</evidence>
<proteinExistence type="predicted"/>
<gene>
    <name evidence="4" type="ORF">SAMN03080610_01856</name>
</gene>
<feature type="domain" description="Nucleotidyl transferase" evidence="3">
    <location>
        <begin position="7"/>
        <end position="73"/>
    </location>
</feature>
<name>A0A1G5NCS4_AFIMA</name>
<dbReference type="Gene3D" id="3.90.550.10">
    <property type="entry name" value="Spore Coat Polysaccharide Biosynthesis Protein SpsA, Chain A"/>
    <property type="match status" value="1"/>
</dbReference>
<dbReference type="InterPro" id="IPR005835">
    <property type="entry name" value="NTP_transferase_dom"/>
</dbReference>
<evidence type="ECO:0000256" key="1">
    <source>
        <dbReference type="ARBA" id="ARBA00022679"/>
    </source>
</evidence>
<dbReference type="GO" id="GO:0016779">
    <property type="term" value="F:nucleotidyltransferase activity"/>
    <property type="evidence" value="ECO:0007669"/>
    <property type="project" value="UniProtKB-KW"/>
</dbReference>
<dbReference type="AlphaFoldDB" id="A0A1G5NCS4"/>
<evidence type="ECO:0000259" key="3">
    <source>
        <dbReference type="Pfam" id="PF00483"/>
    </source>
</evidence>
<dbReference type="InterPro" id="IPR029044">
    <property type="entry name" value="Nucleotide-diphossugar_trans"/>
</dbReference>
<dbReference type="STRING" id="1120955.SAMN03080610_01856"/>
<dbReference type="EMBL" id="FMVW01000003">
    <property type="protein sequence ID" value="SCZ35225.1"/>
    <property type="molecule type" value="Genomic_DNA"/>
</dbReference>
<keyword evidence="2" id="KW-0548">Nucleotidyltransferase</keyword>
<protein>
    <submittedName>
        <fullName evidence="4">Nucleotidyl transferase</fullName>
    </submittedName>
</protein>
<dbReference type="CDD" id="cd06422">
    <property type="entry name" value="NTP_transferase_like_1"/>
    <property type="match status" value="1"/>
</dbReference>
<evidence type="ECO:0000313" key="5">
    <source>
        <dbReference type="Proteomes" id="UP000199347"/>
    </source>
</evidence>
<reference evidence="4 5" key="1">
    <citation type="submission" date="2016-10" db="EMBL/GenBank/DDBJ databases">
        <authorList>
            <person name="de Groot N.N."/>
        </authorList>
    </citation>
    <scope>NUCLEOTIDE SEQUENCE [LARGE SCALE GENOMIC DNA]</scope>
    <source>
        <strain evidence="4 5">DSM 2698</strain>
    </source>
</reference>
<keyword evidence="5" id="KW-1185">Reference proteome</keyword>
<dbReference type="Proteomes" id="UP000199347">
    <property type="component" value="Unassembled WGS sequence"/>
</dbReference>
<dbReference type="PANTHER" id="PTHR43584:SF8">
    <property type="entry name" value="N-ACETYLMURAMATE ALPHA-1-PHOSPHATE URIDYLYLTRANSFERASE"/>
    <property type="match status" value="1"/>
</dbReference>